<name>A0A4C1U654_EUMVA</name>
<accession>A0A4C1U654</accession>
<keyword evidence="2" id="KW-0812">Transmembrane</keyword>
<reference evidence="3 4" key="1">
    <citation type="journal article" date="2019" name="Commun. Biol.">
        <title>The bagworm genome reveals a unique fibroin gene that provides high tensile strength.</title>
        <authorList>
            <person name="Kono N."/>
            <person name="Nakamura H."/>
            <person name="Ohtoshi R."/>
            <person name="Tomita M."/>
            <person name="Numata K."/>
            <person name="Arakawa K."/>
        </authorList>
    </citation>
    <scope>NUCLEOTIDE SEQUENCE [LARGE SCALE GENOMIC DNA]</scope>
</reference>
<keyword evidence="2" id="KW-0472">Membrane</keyword>
<evidence type="ECO:0000313" key="4">
    <source>
        <dbReference type="Proteomes" id="UP000299102"/>
    </source>
</evidence>
<feature type="region of interest" description="Disordered" evidence="1">
    <location>
        <begin position="1"/>
        <end position="41"/>
    </location>
</feature>
<gene>
    <name evidence="3" type="ORF">EVAR_10927_1</name>
</gene>
<dbReference type="AlphaFoldDB" id="A0A4C1U654"/>
<dbReference type="EMBL" id="BGZK01000132">
    <property type="protein sequence ID" value="GBP21750.1"/>
    <property type="molecule type" value="Genomic_DNA"/>
</dbReference>
<feature type="compositionally biased region" description="Basic residues" evidence="1">
    <location>
        <begin position="25"/>
        <end position="41"/>
    </location>
</feature>
<keyword evidence="4" id="KW-1185">Reference proteome</keyword>
<sequence length="201" mass="22342">MRNGRRHEKVEQFESVRESAPRSSHGPRRAIGRRCRPRARRSITDRPPVAFSTSVLVQLSILLPVPLRIMIPLSVPVLISKKSKIRGPCQRSTRAHMSIVYTIETVSSQIDKEVHGAEAHAHDARGATPSAFTSILFGVHRHCSVDFGTDRYALYMLMMAARRELDARAHRARCVLMTAQLGAAVRAGGEHSDLRASFAIT</sequence>
<proteinExistence type="predicted"/>
<protein>
    <submittedName>
        <fullName evidence="3">Uncharacterized protein</fullName>
    </submittedName>
</protein>
<keyword evidence="2" id="KW-1133">Transmembrane helix</keyword>
<comment type="caution">
    <text evidence="3">The sequence shown here is derived from an EMBL/GenBank/DDBJ whole genome shotgun (WGS) entry which is preliminary data.</text>
</comment>
<feature type="compositionally biased region" description="Basic and acidic residues" evidence="1">
    <location>
        <begin position="8"/>
        <end position="20"/>
    </location>
</feature>
<dbReference type="Proteomes" id="UP000299102">
    <property type="component" value="Unassembled WGS sequence"/>
</dbReference>
<organism evidence="3 4">
    <name type="scientific">Eumeta variegata</name>
    <name type="common">Bagworm moth</name>
    <name type="synonym">Eumeta japonica</name>
    <dbReference type="NCBI Taxonomy" id="151549"/>
    <lineage>
        <taxon>Eukaryota</taxon>
        <taxon>Metazoa</taxon>
        <taxon>Ecdysozoa</taxon>
        <taxon>Arthropoda</taxon>
        <taxon>Hexapoda</taxon>
        <taxon>Insecta</taxon>
        <taxon>Pterygota</taxon>
        <taxon>Neoptera</taxon>
        <taxon>Endopterygota</taxon>
        <taxon>Lepidoptera</taxon>
        <taxon>Glossata</taxon>
        <taxon>Ditrysia</taxon>
        <taxon>Tineoidea</taxon>
        <taxon>Psychidae</taxon>
        <taxon>Oiketicinae</taxon>
        <taxon>Eumeta</taxon>
    </lineage>
</organism>
<evidence type="ECO:0000256" key="2">
    <source>
        <dbReference type="SAM" id="Phobius"/>
    </source>
</evidence>
<feature type="transmembrane region" description="Helical" evidence="2">
    <location>
        <begin position="55"/>
        <end position="79"/>
    </location>
</feature>
<evidence type="ECO:0000313" key="3">
    <source>
        <dbReference type="EMBL" id="GBP21750.1"/>
    </source>
</evidence>
<evidence type="ECO:0000256" key="1">
    <source>
        <dbReference type="SAM" id="MobiDB-lite"/>
    </source>
</evidence>